<evidence type="ECO:0000313" key="8">
    <source>
        <dbReference type="Proteomes" id="UP000787201"/>
    </source>
</evidence>
<dbReference type="AlphaFoldDB" id="A0A0F1ABW5"/>
<evidence type="ECO:0000313" key="6">
    <source>
        <dbReference type="EMBL" id="MBU5924521.1"/>
    </source>
</evidence>
<reference evidence="5 7" key="1">
    <citation type="submission" date="2015-03" db="EMBL/GenBank/DDBJ databases">
        <authorList>
            <person name="McCorrison J."/>
            <person name="Sanka R."/>
            <person name="Adams M."/>
            <person name="Brinkac L."/>
            <person name="Nierman W."/>
            <person name="Sutton G."/>
            <person name="Nelson K."/>
            <person name="Kiedrowski L."/>
            <person name="Guerrero D."/>
            <person name="Bonomo R."/>
        </authorList>
    </citation>
    <scope>NUCLEOTIDE SEQUENCE [LARGE SCALE GENOMIC DNA]</scope>
    <source>
        <strain evidence="5 7">35699</strain>
    </source>
</reference>
<dbReference type="InterPro" id="IPR006664">
    <property type="entry name" value="OMP_bac"/>
</dbReference>
<dbReference type="CDD" id="cd07185">
    <property type="entry name" value="OmpA_C-like"/>
    <property type="match status" value="1"/>
</dbReference>
<comment type="caution">
    <text evidence="5">The sequence shown here is derived from an EMBL/GenBank/DDBJ whole genome shotgun (WGS) entry which is preliminary data.</text>
</comment>
<dbReference type="InterPro" id="IPR036737">
    <property type="entry name" value="OmpA-like_sf"/>
</dbReference>
<protein>
    <submittedName>
        <fullName evidence="5">Membrane protein</fullName>
    </submittedName>
    <submittedName>
        <fullName evidence="6">OmpA family protein</fullName>
    </submittedName>
</protein>
<gene>
    <name evidence="6" type="ORF">KQV47_09990</name>
    <name evidence="5" type="ORF">SS37_21985</name>
</gene>
<name>A0A0F1ABW5_9ENTR</name>
<dbReference type="GO" id="GO:0009279">
    <property type="term" value="C:cell outer membrane"/>
    <property type="evidence" value="ECO:0007669"/>
    <property type="project" value="UniProtKB-SubCell"/>
</dbReference>
<sequence length="161" mass="17517">MLKRYFAPLVLASMVLAGCQSPPEGKFTPEQIAAMKSYGFNELNGDWSLGLSDTILFDKNDARLRPESETQIKSMASRLAETGLNHARMDGHTDNYGEESYNNALSLKRANAVADAWAKGANIPRSNLTTQGLGQKYPVASNSTPQGRAENRRVAVVISTP</sequence>
<evidence type="ECO:0000256" key="2">
    <source>
        <dbReference type="ARBA" id="ARBA00023136"/>
    </source>
</evidence>
<dbReference type="InterPro" id="IPR050330">
    <property type="entry name" value="Bact_OuterMem_StrucFunc"/>
</dbReference>
<evidence type="ECO:0000256" key="1">
    <source>
        <dbReference type="ARBA" id="ARBA00004442"/>
    </source>
</evidence>
<dbReference type="Proteomes" id="UP000033352">
    <property type="component" value="Unassembled WGS sequence"/>
</dbReference>
<keyword evidence="8" id="KW-1185">Reference proteome</keyword>
<accession>A0A0F1ABW5</accession>
<dbReference type="EMBL" id="JZYX01000060">
    <property type="protein sequence ID" value="KJN19571.1"/>
    <property type="molecule type" value="Genomic_DNA"/>
</dbReference>
<dbReference type="EMBL" id="JAHLTI010000006">
    <property type="protein sequence ID" value="MBU5924521.1"/>
    <property type="molecule type" value="Genomic_DNA"/>
</dbReference>
<reference evidence="6 8" key="2">
    <citation type="submission" date="2021-06" db="EMBL/GenBank/DDBJ databases">
        <authorList>
            <person name="Stanton E."/>
        </authorList>
    </citation>
    <scope>NUCLEOTIDE SEQUENCE [LARGE SCALE GENOMIC DNA]</scope>
    <source>
        <strain evidence="6 8">2021EL-00146</strain>
    </source>
</reference>
<dbReference type="PRINTS" id="PR01021">
    <property type="entry name" value="OMPADOMAIN"/>
</dbReference>
<dbReference type="GeneID" id="72833237"/>
<dbReference type="OrthoDB" id="9782229at2"/>
<dbReference type="SUPFAM" id="SSF103088">
    <property type="entry name" value="OmpA-like"/>
    <property type="match status" value="1"/>
</dbReference>
<dbReference type="Pfam" id="PF00691">
    <property type="entry name" value="OmpA"/>
    <property type="match status" value="1"/>
</dbReference>
<evidence type="ECO:0000259" key="4">
    <source>
        <dbReference type="PROSITE" id="PS51123"/>
    </source>
</evidence>
<dbReference type="PROSITE" id="PS51123">
    <property type="entry name" value="OMPA_2"/>
    <property type="match status" value="1"/>
</dbReference>
<evidence type="ECO:0000313" key="7">
    <source>
        <dbReference type="Proteomes" id="UP000033352"/>
    </source>
</evidence>
<dbReference type="PANTHER" id="PTHR30329:SF17">
    <property type="entry name" value="LIPOPROTEIN YFIB-RELATED"/>
    <property type="match status" value="1"/>
</dbReference>
<proteinExistence type="predicted"/>
<evidence type="ECO:0000313" key="5">
    <source>
        <dbReference type="EMBL" id="KJN19571.1"/>
    </source>
</evidence>
<dbReference type="NCBIfam" id="NF007424">
    <property type="entry name" value="PRK09967.1"/>
    <property type="match status" value="1"/>
</dbReference>
<dbReference type="PROSITE" id="PS51257">
    <property type="entry name" value="PROKAR_LIPOPROTEIN"/>
    <property type="match status" value="1"/>
</dbReference>
<feature type="domain" description="OmpA-like" evidence="4">
    <location>
        <begin position="44"/>
        <end position="161"/>
    </location>
</feature>
<dbReference type="Proteomes" id="UP000787201">
    <property type="component" value="Unassembled WGS sequence"/>
</dbReference>
<dbReference type="RefSeq" id="WP_025759259.1">
    <property type="nucleotide sequence ID" value="NZ_CABMND010000004.1"/>
</dbReference>
<organism evidence="5 7">
    <name type="scientific">Enterobacter sichuanensis</name>
    <dbReference type="NCBI Taxonomy" id="2071710"/>
    <lineage>
        <taxon>Bacteria</taxon>
        <taxon>Pseudomonadati</taxon>
        <taxon>Pseudomonadota</taxon>
        <taxon>Gammaproteobacteria</taxon>
        <taxon>Enterobacterales</taxon>
        <taxon>Enterobacteriaceae</taxon>
        <taxon>Enterobacter</taxon>
        <taxon>Enterobacter cloacae complex</taxon>
    </lineage>
</organism>
<comment type="subcellular location">
    <subcellularLocation>
        <location evidence="1">Cell outer membrane</location>
    </subcellularLocation>
</comment>
<dbReference type="Gene3D" id="3.30.1330.60">
    <property type="entry name" value="OmpA-like domain"/>
    <property type="match status" value="1"/>
</dbReference>
<keyword evidence="2 3" id="KW-0472">Membrane</keyword>
<dbReference type="InterPro" id="IPR006665">
    <property type="entry name" value="OmpA-like"/>
</dbReference>
<dbReference type="PANTHER" id="PTHR30329">
    <property type="entry name" value="STATOR ELEMENT OF FLAGELLAR MOTOR COMPLEX"/>
    <property type="match status" value="1"/>
</dbReference>
<evidence type="ECO:0000256" key="3">
    <source>
        <dbReference type="PROSITE-ProRule" id="PRU00473"/>
    </source>
</evidence>
<dbReference type="PATRIC" id="fig|1619248.3.peg.4230"/>